<comment type="caution">
    <text evidence="1">The sequence shown here is derived from an EMBL/GenBank/DDBJ whole genome shotgun (WGS) entry which is preliminary data.</text>
</comment>
<protein>
    <submittedName>
        <fullName evidence="1">Uncharacterized protein</fullName>
    </submittedName>
</protein>
<sequence>MHSLSRAAGSLVLALSLASCVFGQSEAEEVANLRLAPSTVDRIKLLNDTDFVFDFLHSQAGVTTGAGGHTVAADVDTFPALVGNGMAMTVGFLGPCGFNTPHVHPRATEFNFAVNGTLTTGFLVENGARFVFNELAPGSAAVFPRGAIHFEMNNGCEPAMFVAAFNNEDPGVDQIAQRFFGLPPSFVSAALGDIGVEQVAGLEAKIPDNVALGTDECLQRCGISRTTQPTDQRQPRVSANALPSGFSGPPAPASTGTSSAASHPAVSAMVAALSSVSSSSLSMPTTTPNSAFKEQLSDDAASGAVATDSSVGSESKLSTLNIILIIVIAVLGSGYVVMGGLYFYRRKQERMGRTKGVTYFQPGSDFAPQIAIFEAEKSQPFESYQAEKFVPPATPYDTYELPPSRPLTPHDRPTSRPASPYDPPSGRL</sequence>
<accession>A0ACC1S5N6</accession>
<evidence type="ECO:0000313" key="2">
    <source>
        <dbReference type="Proteomes" id="UP001148662"/>
    </source>
</evidence>
<name>A0ACC1S5N6_9APHY</name>
<dbReference type="Proteomes" id="UP001148662">
    <property type="component" value="Unassembled WGS sequence"/>
</dbReference>
<reference evidence="1" key="1">
    <citation type="submission" date="2022-07" db="EMBL/GenBank/DDBJ databases">
        <title>Genome Sequence of Phlebia brevispora.</title>
        <authorList>
            <person name="Buettner E."/>
        </authorList>
    </citation>
    <scope>NUCLEOTIDE SEQUENCE</scope>
    <source>
        <strain evidence="1">MPL23</strain>
    </source>
</reference>
<keyword evidence="2" id="KW-1185">Reference proteome</keyword>
<gene>
    <name evidence="1" type="ORF">NM688_g7417</name>
</gene>
<dbReference type="EMBL" id="JANHOG010001729">
    <property type="protein sequence ID" value="KAJ3532483.1"/>
    <property type="molecule type" value="Genomic_DNA"/>
</dbReference>
<organism evidence="1 2">
    <name type="scientific">Phlebia brevispora</name>
    <dbReference type="NCBI Taxonomy" id="194682"/>
    <lineage>
        <taxon>Eukaryota</taxon>
        <taxon>Fungi</taxon>
        <taxon>Dikarya</taxon>
        <taxon>Basidiomycota</taxon>
        <taxon>Agaricomycotina</taxon>
        <taxon>Agaricomycetes</taxon>
        <taxon>Polyporales</taxon>
        <taxon>Meruliaceae</taxon>
        <taxon>Phlebia</taxon>
    </lineage>
</organism>
<proteinExistence type="predicted"/>
<evidence type="ECO:0000313" key="1">
    <source>
        <dbReference type="EMBL" id="KAJ3532483.1"/>
    </source>
</evidence>